<dbReference type="EMBL" id="BLLF01004260">
    <property type="protein sequence ID" value="GFH29254.1"/>
    <property type="molecule type" value="Genomic_DNA"/>
</dbReference>
<evidence type="ECO:0000256" key="4">
    <source>
        <dbReference type="ARBA" id="ARBA00022737"/>
    </source>
</evidence>
<dbReference type="InterPro" id="IPR023271">
    <property type="entry name" value="Aquaporin-like"/>
</dbReference>
<feature type="transmembrane region" description="Helical" evidence="7">
    <location>
        <begin position="88"/>
        <end position="114"/>
    </location>
</feature>
<reference evidence="8 9" key="1">
    <citation type="submission" date="2020-02" db="EMBL/GenBank/DDBJ databases">
        <title>Draft genome sequence of Haematococcus lacustris strain NIES-144.</title>
        <authorList>
            <person name="Morimoto D."/>
            <person name="Nakagawa S."/>
            <person name="Yoshida T."/>
            <person name="Sawayama S."/>
        </authorList>
    </citation>
    <scope>NUCLEOTIDE SEQUENCE [LARGE SCALE GENOMIC DNA]</scope>
    <source>
        <strain evidence="8 9">NIES-144</strain>
    </source>
</reference>
<dbReference type="Proteomes" id="UP000485058">
    <property type="component" value="Unassembled WGS sequence"/>
</dbReference>
<evidence type="ECO:0000256" key="3">
    <source>
        <dbReference type="ARBA" id="ARBA00022692"/>
    </source>
</evidence>
<dbReference type="Pfam" id="PF00230">
    <property type="entry name" value="MIP"/>
    <property type="match status" value="1"/>
</dbReference>
<evidence type="ECO:0000256" key="1">
    <source>
        <dbReference type="ARBA" id="ARBA00004127"/>
    </source>
</evidence>
<proteinExistence type="predicted"/>
<keyword evidence="2" id="KW-0813">Transport</keyword>
<comment type="caution">
    <text evidence="8">The sequence shown here is derived from an EMBL/GenBank/DDBJ whole genome shotgun (WGS) entry which is preliminary data.</text>
</comment>
<dbReference type="SUPFAM" id="SSF81338">
    <property type="entry name" value="Aquaporin-like"/>
    <property type="match status" value="1"/>
</dbReference>
<dbReference type="InterPro" id="IPR000425">
    <property type="entry name" value="MIP"/>
</dbReference>
<dbReference type="GO" id="GO:0012505">
    <property type="term" value="C:endomembrane system"/>
    <property type="evidence" value="ECO:0007669"/>
    <property type="project" value="UniProtKB-SubCell"/>
</dbReference>
<feature type="transmembrane region" description="Helical" evidence="7">
    <location>
        <begin position="20"/>
        <end position="41"/>
    </location>
</feature>
<sequence length="170" mass="17598">MGKLGPGCFAPMKSLTNWGLFGWETLLTFLFIAVMYAAIFVRPGHGDAAPLAAALALFAALSTGGSFTGGSPLNPARVFAGALVFKCFWRWAFVYICAQLTAAVMAAGWAVLVFGKGDFFRHPSAMENLREGLLGGASAVAGEPTGSTFAPTGHHYAGSVITDAPAHGAL</sequence>
<dbReference type="PANTHER" id="PTHR45665:SF9">
    <property type="entry name" value="AQUAPORIN-8"/>
    <property type="match status" value="1"/>
</dbReference>
<comment type="subcellular location">
    <subcellularLocation>
        <location evidence="1">Endomembrane system</location>
        <topology evidence="1">Multi-pass membrane protein</topology>
    </subcellularLocation>
</comment>
<evidence type="ECO:0000256" key="7">
    <source>
        <dbReference type="SAM" id="Phobius"/>
    </source>
</evidence>
<dbReference type="Gene3D" id="1.20.1080.10">
    <property type="entry name" value="Glycerol uptake facilitator protein"/>
    <property type="match status" value="1"/>
</dbReference>
<keyword evidence="5 7" id="KW-1133">Transmembrane helix</keyword>
<evidence type="ECO:0000256" key="5">
    <source>
        <dbReference type="ARBA" id="ARBA00022989"/>
    </source>
</evidence>
<keyword evidence="6 7" id="KW-0472">Membrane</keyword>
<accession>A0A6A0AB25</accession>
<evidence type="ECO:0000256" key="2">
    <source>
        <dbReference type="ARBA" id="ARBA00022448"/>
    </source>
</evidence>
<keyword evidence="9" id="KW-1185">Reference proteome</keyword>
<dbReference type="GO" id="GO:0005737">
    <property type="term" value="C:cytoplasm"/>
    <property type="evidence" value="ECO:0007669"/>
    <property type="project" value="UniProtKB-ARBA"/>
</dbReference>
<protein>
    <submittedName>
        <fullName evidence="8">Aquaporin, glycerol transport activity</fullName>
    </submittedName>
</protein>
<organism evidence="8 9">
    <name type="scientific">Haematococcus lacustris</name>
    <name type="common">Green alga</name>
    <name type="synonym">Haematococcus pluvialis</name>
    <dbReference type="NCBI Taxonomy" id="44745"/>
    <lineage>
        <taxon>Eukaryota</taxon>
        <taxon>Viridiplantae</taxon>
        <taxon>Chlorophyta</taxon>
        <taxon>core chlorophytes</taxon>
        <taxon>Chlorophyceae</taxon>
        <taxon>CS clade</taxon>
        <taxon>Chlamydomonadales</taxon>
        <taxon>Haematococcaceae</taxon>
        <taxon>Haematococcus</taxon>
    </lineage>
</organism>
<dbReference type="GO" id="GO:0015250">
    <property type="term" value="F:water channel activity"/>
    <property type="evidence" value="ECO:0007669"/>
    <property type="project" value="UniProtKB-ARBA"/>
</dbReference>
<dbReference type="InterPro" id="IPR034294">
    <property type="entry name" value="Aquaporin_transptr"/>
</dbReference>
<dbReference type="GO" id="GO:0019755">
    <property type="term" value="P:one-carbon compound transport"/>
    <property type="evidence" value="ECO:0007669"/>
    <property type="project" value="UniProtKB-ARBA"/>
</dbReference>
<dbReference type="GO" id="GO:0016020">
    <property type="term" value="C:membrane"/>
    <property type="evidence" value="ECO:0007669"/>
    <property type="project" value="InterPro"/>
</dbReference>
<evidence type="ECO:0000313" key="8">
    <source>
        <dbReference type="EMBL" id="GFH29254.1"/>
    </source>
</evidence>
<feature type="transmembrane region" description="Helical" evidence="7">
    <location>
        <begin position="48"/>
        <end position="68"/>
    </location>
</feature>
<dbReference type="PANTHER" id="PTHR45665">
    <property type="entry name" value="AQUAPORIN-8"/>
    <property type="match status" value="1"/>
</dbReference>
<keyword evidence="4" id="KW-0677">Repeat</keyword>
<name>A0A6A0AB25_HAELA</name>
<dbReference type="AlphaFoldDB" id="A0A6A0AB25"/>
<evidence type="ECO:0000256" key="6">
    <source>
        <dbReference type="ARBA" id="ARBA00023136"/>
    </source>
</evidence>
<evidence type="ECO:0000313" key="9">
    <source>
        <dbReference type="Proteomes" id="UP000485058"/>
    </source>
</evidence>
<gene>
    <name evidence="8" type="ORF">HaLaN_27887</name>
</gene>
<keyword evidence="3 7" id="KW-0812">Transmembrane</keyword>